<keyword evidence="1" id="KW-1133">Transmembrane helix</keyword>
<gene>
    <name evidence="3" type="ORF">MTR62_02405</name>
</gene>
<organism evidence="3 4">
    <name type="scientific">Novosphingobium organovorum</name>
    <dbReference type="NCBI Taxonomy" id="2930092"/>
    <lineage>
        <taxon>Bacteria</taxon>
        <taxon>Pseudomonadati</taxon>
        <taxon>Pseudomonadota</taxon>
        <taxon>Alphaproteobacteria</taxon>
        <taxon>Sphingomonadales</taxon>
        <taxon>Sphingomonadaceae</taxon>
        <taxon>Novosphingobium</taxon>
    </lineage>
</organism>
<comment type="caution">
    <text evidence="3">The sequence shown here is derived from an EMBL/GenBank/DDBJ whole genome shotgun (WGS) entry which is preliminary data.</text>
</comment>
<evidence type="ECO:0000313" key="3">
    <source>
        <dbReference type="EMBL" id="MCJ2181566.1"/>
    </source>
</evidence>
<name>A0ABT0B918_9SPHN</name>
<dbReference type="InterPro" id="IPR007621">
    <property type="entry name" value="TPM_dom"/>
</dbReference>
<evidence type="ECO:0000313" key="4">
    <source>
        <dbReference type="Proteomes" id="UP001162881"/>
    </source>
</evidence>
<keyword evidence="1" id="KW-0472">Membrane</keyword>
<feature type="transmembrane region" description="Helical" evidence="1">
    <location>
        <begin position="46"/>
        <end position="68"/>
    </location>
</feature>
<feature type="transmembrane region" description="Helical" evidence="1">
    <location>
        <begin position="88"/>
        <end position="109"/>
    </location>
</feature>
<dbReference type="Pfam" id="PF04536">
    <property type="entry name" value="TPM_phosphatase"/>
    <property type="match status" value="1"/>
</dbReference>
<keyword evidence="1" id="KW-0812">Transmembrane</keyword>
<feature type="domain" description="TPM" evidence="2">
    <location>
        <begin position="128"/>
        <end position="205"/>
    </location>
</feature>
<dbReference type="Gene3D" id="3.10.310.50">
    <property type="match status" value="1"/>
</dbReference>
<reference evidence="3" key="1">
    <citation type="submission" date="2022-03" db="EMBL/GenBank/DDBJ databases">
        <title>Identification of a novel bacterium isolated from mangrove sediments.</title>
        <authorList>
            <person name="Pan X."/>
        </authorList>
    </citation>
    <scope>NUCLEOTIDE SEQUENCE</scope>
    <source>
        <strain evidence="3">B1949</strain>
    </source>
</reference>
<dbReference type="PANTHER" id="PTHR30373">
    <property type="entry name" value="UPF0603 PROTEIN YGCG"/>
    <property type="match status" value="1"/>
</dbReference>
<accession>A0ABT0B918</accession>
<protein>
    <recommendedName>
        <fullName evidence="2">TPM domain-containing protein</fullName>
    </recommendedName>
</protein>
<evidence type="ECO:0000259" key="2">
    <source>
        <dbReference type="Pfam" id="PF04536"/>
    </source>
</evidence>
<dbReference type="Proteomes" id="UP001162881">
    <property type="component" value="Unassembled WGS sequence"/>
</dbReference>
<sequence>MKQPHVTLSPADHEKISAAVTRAELQSAGEIVTILADRSDGYTDIALSWSAAVALVALGVMASFPAPFMGTYDALLADWGHEWTPRAIISLAAAIATLKFAGMALIQLWPPLKFALIPGPVKSARVHERAVRAFRIGAQGRTTGRTGVLIYLSMREHRAEIVADEAIATKVDPQVWGDAMQAMLAHVREGRIADGLCAAVEQVGDIVRPHFPRADDEINELPNRLIEV</sequence>
<dbReference type="EMBL" id="JALHLF010000005">
    <property type="protein sequence ID" value="MCJ2181566.1"/>
    <property type="molecule type" value="Genomic_DNA"/>
</dbReference>
<proteinExistence type="predicted"/>
<evidence type="ECO:0000256" key="1">
    <source>
        <dbReference type="SAM" id="Phobius"/>
    </source>
</evidence>
<keyword evidence="4" id="KW-1185">Reference proteome</keyword>
<dbReference type="RefSeq" id="WP_244016690.1">
    <property type="nucleotide sequence ID" value="NZ_JALHLF010000005.1"/>
</dbReference>
<dbReference type="PANTHER" id="PTHR30373:SF8">
    <property type="entry name" value="BLL7265 PROTEIN"/>
    <property type="match status" value="1"/>
</dbReference>